<evidence type="ECO:0008006" key="8">
    <source>
        <dbReference type="Google" id="ProtNLM"/>
    </source>
</evidence>
<dbReference type="EMBL" id="CAUYUJ010019393">
    <property type="protein sequence ID" value="CAK0890842.1"/>
    <property type="molecule type" value="Genomic_DNA"/>
</dbReference>
<evidence type="ECO:0000256" key="5">
    <source>
        <dbReference type="SAM" id="Phobius"/>
    </source>
</evidence>
<feature type="transmembrane region" description="Helical" evidence="5">
    <location>
        <begin position="188"/>
        <end position="204"/>
    </location>
</feature>
<reference evidence="6" key="1">
    <citation type="submission" date="2023-10" db="EMBL/GenBank/DDBJ databases">
        <authorList>
            <person name="Chen Y."/>
            <person name="Shah S."/>
            <person name="Dougan E. K."/>
            <person name="Thang M."/>
            <person name="Chan C."/>
        </authorList>
    </citation>
    <scope>NUCLEOTIDE SEQUENCE [LARGE SCALE GENOMIC DNA]</scope>
</reference>
<comment type="subcellular location">
    <subcellularLocation>
        <location evidence="1">Membrane</location>
        <topology evidence="1">Multi-pass membrane protein</topology>
    </subcellularLocation>
</comment>
<keyword evidence="3 5" id="KW-1133">Transmembrane helix</keyword>
<evidence type="ECO:0000256" key="3">
    <source>
        <dbReference type="ARBA" id="ARBA00022989"/>
    </source>
</evidence>
<sequence length="324" mass="34946">MSFLNMGEATIAISSWMVCSIGMMLFNKFAIKAFPVECTLVALQMGVTVLAMALFCFRSIKIGSFYDVLRWTMVVPFFTGMLLSSILALKFAPMSLVVVFRTLSPMASLLIERFYPDPLRLSAPMLGAIATMVGGAALYTSAMHKSGLGGIGWVFLNIFFAVGDRLLQRLMLAKDQSPVDISKTGITLLNNLEGMVPLVVVMGIKNEFAEIPEAVASLSAAGIVWVVLSCLVGVGISYTGIWAQSMISATSFLVLVNANKFVIIFIEAFCLRTKSLAPIQVVGAIVTILGGVLYGKARESIEAEAQAKMAERQPLVAKKDNCKV</sequence>
<feature type="transmembrane region" description="Helical" evidence="5">
    <location>
        <begin position="6"/>
        <end position="26"/>
    </location>
</feature>
<feature type="transmembrane region" description="Helical" evidence="5">
    <location>
        <begin position="80"/>
        <end position="100"/>
    </location>
</feature>
<comment type="caution">
    <text evidence="6">The sequence shown here is derived from an EMBL/GenBank/DDBJ whole genome shotgun (WGS) entry which is preliminary data.</text>
</comment>
<proteinExistence type="predicted"/>
<dbReference type="PANTHER" id="PTHR11132">
    <property type="entry name" value="SOLUTE CARRIER FAMILY 35"/>
    <property type="match status" value="1"/>
</dbReference>
<gene>
    <name evidence="6" type="ORF">PCOR1329_LOCUS70943</name>
</gene>
<dbReference type="InterPro" id="IPR050186">
    <property type="entry name" value="TPT_transporter"/>
</dbReference>
<dbReference type="Proteomes" id="UP001189429">
    <property type="component" value="Unassembled WGS sequence"/>
</dbReference>
<evidence type="ECO:0000256" key="2">
    <source>
        <dbReference type="ARBA" id="ARBA00022692"/>
    </source>
</evidence>
<feature type="transmembrane region" description="Helical" evidence="5">
    <location>
        <begin position="216"/>
        <end position="238"/>
    </location>
</feature>
<feature type="transmembrane region" description="Helical" evidence="5">
    <location>
        <begin position="148"/>
        <end position="167"/>
    </location>
</feature>
<keyword evidence="2 5" id="KW-0812">Transmembrane</keyword>
<feature type="transmembrane region" description="Helical" evidence="5">
    <location>
        <begin position="38"/>
        <end position="60"/>
    </location>
</feature>
<accession>A0ABN9WVG5</accession>
<evidence type="ECO:0000256" key="4">
    <source>
        <dbReference type="ARBA" id="ARBA00023136"/>
    </source>
</evidence>
<keyword evidence="7" id="KW-1185">Reference proteome</keyword>
<protein>
    <recommendedName>
        <fullName evidence="8">Sugar phosphate transporter domain-containing protein</fullName>
    </recommendedName>
</protein>
<feature type="transmembrane region" description="Helical" evidence="5">
    <location>
        <begin position="121"/>
        <end position="142"/>
    </location>
</feature>
<keyword evidence="4 5" id="KW-0472">Membrane</keyword>
<name>A0ABN9WVG5_9DINO</name>
<feature type="transmembrane region" description="Helical" evidence="5">
    <location>
        <begin position="275"/>
        <end position="294"/>
    </location>
</feature>
<evidence type="ECO:0000256" key="1">
    <source>
        <dbReference type="ARBA" id="ARBA00004141"/>
    </source>
</evidence>
<evidence type="ECO:0000313" key="6">
    <source>
        <dbReference type="EMBL" id="CAK0890842.1"/>
    </source>
</evidence>
<organism evidence="6 7">
    <name type="scientific">Prorocentrum cordatum</name>
    <dbReference type="NCBI Taxonomy" id="2364126"/>
    <lineage>
        <taxon>Eukaryota</taxon>
        <taxon>Sar</taxon>
        <taxon>Alveolata</taxon>
        <taxon>Dinophyceae</taxon>
        <taxon>Prorocentrales</taxon>
        <taxon>Prorocentraceae</taxon>
        <taxon>Prorocentrum</taxon>
    </lineage>
</organism>
<feature type="transmembrane region" description="Helical" evidence="5">
    <location>
        <begin position="250"/>
        <end position="269"/>
    </location>
</feature>
<evidence type="ECO:0000313" key="7">
    <source>
        <dbReference type="Proteomes" id="UP001189429"/>
    </source>
</evidence>